<sequence length="72" mass="8423">MSMSELARQSPQLDIRYECRMPMSELDRHSPKLDILDYCRMSMSELARHSSFSIVRSDDMLCIGIKRTDPLQ</sequence>
<organism evidence="1 2">
    <name type="scientific">Dreissena polymorpha</name>
    <name type="common">Zebra mussel</name>
    <name type="synonym">Mytilus polymorpha</name>
    <dbReference type="NCBI Taxonomy" id="45954"/>
    <lineage>
        <taxon>Eukaryota</taxon>
        <taxon>Metazoa</taxon>
        <taxon>Spiralia</taxon>
        <taxon>Lophotrochozoa</taxon>
        <taxon>Mollusca</taxon>
        <taxon>Bivalvia</taxon>
        <taxon>Autobranchia</taxon>
        <taxon>Heteroconchia</taxon>
        <taxon>Euheterodonta</taxon>
        <taxon>Imparidentia</taxon>
        <taxon>Neoheterodontei</taxon>
        <taxon>Myida</taxon>
        <taxon>Dreissenoidea</taxon>
        <taxon>Dreissenidae</taxon>
        <taxon>Dreissena</taxon>
    </lineage>
</organism>
<comment type="caution">
    <text evidence="1">The sequence shown here is derived from an EMBL/GenBank/DDBJ whole genome shotgun (WGS) entry which is preliminary data.</text>
</comment>
<proteinExistence type="predicted"/>
<name>A0A9D4DLC4_DREPO</name>
<accession>A0A9D4DLC4</accession>
<evidence type="ECO:0000313" key="1">
    <source>
        <dbReference type="EMBL" id="KAH3751742.1"/>
    </source>
</evidence>
<dbReference type="Proteomes" id="UP000828390">
    <property type="component" value="Unassembled WGS sequence"/>
</dbReference>
<dbReference type="EMBL" id="JAIWYP010000010">
    <property type="protein sequence ID" value="KAH3751742.1"/>
    <property type="molecule type" value="Genomic_DNA"/>
</dbReference>
<evidence type="ECO:0000313" key="2">
    <source>
        <dbReference type="Proteomes" id="UP000828390"/>
    </source>
</evidence>
<reference evidence="1" key="1">
    <citation type="journal article" date="2019" name="bioRxiv">
        <title>The Genome of the Zebra Mussel, Dreissena polymorpha: A Resource for Invasive Species Research.</title>
        <authorList>
            <person name="McCartney M.A."/>
            <person name="Auch B."/>
            <person name="Kono T."/>
            <person name="Mallez S."/>
            <person name="Zhang Y."/>
            <person name="Obille A."/>
            <person name="Becker A."/>
            <person name="Abrahante J.E."/>
            <person name="Garbe J."/>
            <person name="Badalamenti J.P."/>
            <person name="Herman A."/>
            <person name="Mangelson H."/>
            <person name="Liachko I."/>
            <person name="Sullivan S."/>
            <person name="Sone E.D."/>
            <person name="Koren S."/>
            <person name="Silverstein K.A.T."/>
            <person name="Beckman K.B."/>
            <person name="Gohl D.M."/>
        </authorList>
    </citation>
    <scope>NUCLEOTIDE SEQUENCE</scope>
    <source>
        <strain evidence="1">Duluth1</strain>
        <tissue evidence="1">Whole animal</tissue>
    </source>
</reference>
<reference evidence="1" key="2">
    <citation type="submission" date="2020-11" db="EMBL/GenBank/DDBJ databases">
        <authorList>
            <person name="McCartney M.A."/>
            <person name="Auch B."/>
            <person name="Kono T."/>
            <person name="Mallez S."/>
            <person name="Becker A."/>
            <person name="Gohl D.M."/>
            <person name="Silverstein K.A.T."/>
            <person name="Koren S."/>
            <person name="Bechman K.B."/>
            <person name="Herman A."/>
            <person name="Abrahante J.E."/>
            <person name="Garbe J."/>
        </authorList>
    </citation>
    <scope>NUCLEOTIDE SEQUENCE</scope>
    <source>
        <strain evidence="1">Duluth1</strain>
        <tissue evidence="1">Whole animal</tissue>
    </source>
</reference>
<keyword evidence="2" id="KW-1185">Reference proteome</keyword>
<dbReference type="AlphaFoldDB" id="A0A9D4DLC4"/>
<protein>
    <submittedName>
        <fullName evidence="1">Uncharacterized protein</fullName>
    </submittedName>
</protein>
<gene>
    <name evidence="1" type="ORF">DPMN_186311</name>
</gene>